<dbReference type="EMBL" id="AGZS01000003">
    <property type="protein sequence ID" value="EJD64958.1"/>
    <property type="molecule type" value="Genomic_DNA"/>
</dbReference>
<dbReference type="SUPFAM" id="SSF52141">
    <property type="entry name" value="Uracil-DNA glycosylase-like"/>
    <property type="match status" value="1"/>
</dbReference>
<dbReference type="STRING" id="857290.HMPREF9156_00833"/>
<dbReference type="Proteomes" id="UP000006415">
    <property type="component" value="Unassembled WGS sequence"/>
</dbReference>
<comment type="caution">
    <text evidence="1">The sequence shown here is derived from an EMBL/GenBank/DDBJ whole genome shotgun (WGS) entry which is preliminary data.</text>
</comment>
<dbReference type="AlphaFoldDB" id="J0DF93"/>
<proteinExistence type="predicted"/>
<protein>
    <submittedName>
        <fullName evidence="1">Uncharacterized protein</fullName>
    </submittedName>
</protein>
<sequence length="176" mass="19672">MAELKISYKAFAGRILHFYDELAHTSLSVPAGFRIINPFRGDHSRQVKDAVRKFYTKYYNDTASRRLILGSSPARLGSAVTGIPFEDAKHIQDETGVCIDGRHINRPSASFLDDVIAGYGGRQKFYSDFYMGFVCPLGIVRTNARGNIESTLLHQKRKNSSISYFGARKLSSSVLN</sequence>
<evidence type="ECO:0000313" key="1">
    <source>
        <dbReference type="EMBL" id="EJD64958.1"/>
    </source>
</evidence>
<dbReference type="Gene3D" id="3.40.470.10">
    <property type="entry name" value="Uracil-DNA glycosylase-like domain"/>
    <property type="match status" value="1"/>
</dbReference>
<accession>J0DF93</accession>
<name>J0DF93_9BIFI</name>
<evidence type="ECO:0000313" key="2">
    <source>
        <dbReference type="Proteomes" id="UP000006415"/>
    </source>
</evidence>
<dbReference type="HOGENOM" id="CLU_1524107_0_0_11"/>
<reference evidence="1 2" key="1">
    <citation type="submission" date="2012-01" db="EMBL/GenBank/DDBJ databases">
        <title>The Genome Sequence of Scardovia wiggsiae F0424.</title>
        <authorList>
            <consortium name="The Broad Institute Genome Sequencing Platform"/>
            <person name="Earl A."/>
            <person name="Ward D."/>
            <person name="Feldgarden M."/>
            <person name="Gevers D."/>
            <person name="Izard J."/>
            <person name="Ganesan A."/>
            <person name="Baranova O.V."/>
            <person name="Blanton J.M."/>
            <person name="Tanner A.C."/>
            <person name="Mathney J."/>
            <person name="Dewhirst F.E."/>
            <person name="Young S.K."/>
            <person name="Zeng Q."/>
            <person name="Gargeya S."/>
            <person name="Fitzgerald M."/>
            <person name="Haas B."/>
            <person name="Abouelleil A."/>
            <person name="Alvarado L."/>
            <person name="Arachchi H.M."/>
            <person name="Berlin A."/>
            <person name="Chapman S.B."/>
            <person name="Gearin G."/>
            <person name="Goldberg J."/>
            <person name="Griggs A."/>
            <person name="Gujja S."/>
            <person name="Hansen M."/>
            <person name="Heiman D."/>
            <person name="Howarth C."/>
            <person name="Larimer J."/>
            <person name="Lui A."/>
            <person name="MacDonald P.J.P."/>
            <person name="McCowen C."/>
            <person name="Montmayeur A."/>
            <person name="Murphy C."/>
            <person name="Neiman D."/>
            <person name="Pearson M."/>
            <person name="Priest M."/>
            <person name="Roberts A."/>
            <person name="Saif S."/>
            <person name="Shea T."/>
            <person name="Sisk P."/>
            <person name="Stolte C."/>
            <person name="Sykes S."/>
            <person name="Wortman J."/>
            <person name="Nusbaum C."/>
            <person name="Birren B."/>
        </authorList>
    </citation>
    <scope>NUCLEOTIDE SEQUENCE [LARGE SCALE GENOMIC DNA]</scope>
    <source>
        <strain evidence="1 2">F0424</strain>
    </source>
</reference>
<keyword evidence="2" id="KW-1185">Reference proteome</keyword>
<dbReference type="InterPro" id="IPR036895">
    <property type="entry name" value="Uracil-DNA_glycosylase-like_sf"/>
</dbReference>
<dbReference type="RefSeq" id="WP_007147897.1">
    <property type="nucleotide sequence ID" value="NZ_AKCI01000001.1"/>
</dbReference>
<dbReference type="OrthoDB" id="7107805at2"/>
<gene>
    <name evidence="1" type="ORF">HMPREF9156_00833</name>
</gene>
<dbReference type="eggNOG" id="ENOG502Z9QW">
    <property type="taxonomic scope" value="Bacteria"/>
</dbReference>
<organism evidence="1 2">
    <name type="scientific">Scardovia wiggsiae F0424</name>
    <dbReference type="NCBI Taxonomy" id="857290"/>
    <lineage>
        <taxon>Bacteria</taxon>
        <taxon>Bacillati</taxon>
        <taxon>Actinomycetota</taxon>
        <taxon>Actinomycetes</taxon>
        <taxon>Bifidobacteriales</taxon>
        <taxon>Bifidobacteriaceae</taxon>
        <taxon>Scardovia</taxon>
    </lineage>
</organism>